<dbReference type="InterPro" id="IPR000811">
    <property type="entry name" value="Glyco_trans_35"/>
</dbReference>
<evidence type="ECO:0000256" key="8">
    <source>
        <dbReference type="ARBA" id="ARBA00023277"/>
    </source>
</evidence>
<dbReference type="InParanoid" id="A0A4V3SHS1"/>
<dbReference type="EMBL" id="ML220156">
    <property type="protein sequence ID" value="TGZ77244.1"/>
    <property type="molecule type" value="Genomic_DNA"/>
</dbReference>
<protein>
    <recommendedName>
        <fullName evidence="10">Alpha-1,4 glucan phosphorylase</fullName>
        <ecNumber evidence="10">2.4.1.1</ecNumber>
    </recommendedName>
</protein>
<dbReference type="PROSITE" id="PS00102">
    <property type="entry name" value="PHOSPHORYLASE"/>
    <property type="match status" value="1"/>
</dbReference>
<dbReference type="CDD" id="cd04300">
    <property type="entry name" value="GT35_Glycogen_Phosphorylase"/>
    <property type="match status" value="1"/>
</dbReference>
<comment type="cofactor">
    <cofactor evidence="2 10">
        <name>pyridoxal 5'-phosphate</name>
        <dbReference type="ChEBI" id="CHEBI:597326"/>
    </cofactor>
</comment>
<dbReference type="NCBIfam" id="TIGR02093">
    <property type="entry name" value="P_ylase"/>
    <property type="match status" value="1"/>
</dbReference>
<evidence type="ECO:0000256" key="7">
    <source>
        <dbReference type="ARBA" id="ARBA00022898"/>
    </source>
</evidence>
<evidence type="ECO:0000256" key="3">
    <source>
        <dbReference type="ARBA" id="ARBA00006047"/>
    </source>
</evidence>
<dbReference type="Proteomes" id="UP000298138">
    <property type="component" value="Unassembled WGS sequence"/>
</dbReference>
<dbReference type="GO" id="GO:0030170">
    <property type="term" value="F:pyridoxal phosphate binding"/>
    <property type="evidence" value="ECO:0007669"/>
    <property type="project" value="InterPro"/>
</dbReference>
<dbReference type="STRING" id="341454.A0A4V3SHS1"/>
<evidence type="ECO:0000313" key="11">
    <source>
        <dbReference type="EMBL" id="TGZ77244.1"/>
    </source>
</evidence>
<evidence type="ECO:0000313" key="12">
    <source>
        <dbReference type="Proteomes" id="UP000298138"/>
    </source>
</evidence>
<dbReference type="GO" id="GO:0005980">
    <property type="term" value="P:glycogen catabolic process"/>
    <property type="evidence" value="ECO:0007669"/>
    <property type="project" value="TreeGrafter"/>
</dbReference>
<dbReference type="PIRSF" id="PIRSF000460">
    <property type="entry name" value="Pprylas_GlgP"/>
    <property type="match status" value="1"/>
</dbReference>
<comment type="catalytic activity">
    <reaction evidence="1 10">
        <text>[(1-&gt;4)-alpha-D-glucosyl](n) + phosphate = [(1-&gt;4)-alpha-D-glucosyl](n-1) + alpha-D-glucose 1-phosphate</text>
        <dbReference type="Rhea" id="RHEA:41732"/>
        <dbReference type="Rhea" id="RHEA-COMP:9584"/>
        <dbReference type="Rhea" id="RHEA-COMP:9586"/>
        <dbReference type="ChEBI" id="CHEBI:15444"/>
        <dbReference type="ChEBI" id="CHEBI:43474"/>
        <dbReference type="ChEBI" id="CHEBI:58601"/>
        <dbReference type="EC" id="2.4.1.1"/>
    </reaction>
</comment>
<dbReference type="GO" id="GO:0008184">
    <property type="term" value="F:glycogen phosphorylase activity"/>
    <property type="evidence" value="ECO:0007669"/>
    <property type="project" value="InterPro"/>
</dbReference>
<feature type="modified residue" description="N6-(pyridoxal phosphate)lysine" evidence="9">
    <location>
        <position position="719"/>
    </location>
</feature>
<organism evidence="11 12">
    <name type="scientific">Ascodesmis nigricans</name>
    <dbReference type="NCBI Taxonomy" id="341454"/>
    <lineage>
        <taxon>Eukaryota</taxon>
        <taxon>Fungi</taxon>
        <taxon>Dikarya</taxon>
        <taxon>Ascomycota</taxon>
        <taxon>Pezizomycotina</taxon>
        <taxon>Pezizomycetes</taxon>
        <taxon>Pezizales</taxon>
        <taxon>Ascodesmidaceae</taxon>
        <taxon>Ascodesmis</taxon>
    </lineage>
</organism>
<keyword evidence="6 10" id="KW-0808">Transferase</keyword>
<dbReference type="FunFam" id="3.40.50.2000:FF:000002">
    <property type="entry name" value="Alpha-1,4 glucan phosphorylase"/>
    <property type="match status" value="1"/>
</dbReference>
<dbReference type="Pfam" id="PF00343">
    <property type="entry name" value="Phosphorylase"/>
    <property type="match status" value="1"/>
</dbReference>
<dbReference type="FunCoup" id="A0A4V3SHS1">
    <property type="interactions" value="800"/>
</dbReference>
<keyword evidence="8 10" id="KW-0119">Carbohydrate metabolism</keyword>
<accession>A0A4V3SHS1</accession>
<dbReference type="FunFam" id="3.40.50.2000:FF:000003">
    <property type="entry name" value="Alpha-1,4 glucan phosphorylase"/>
    <property type="match status" value="1"/>
</dbReference>
<evidence type="ECO:0000256" key="1">
    <source>
        <dbReference type="ARBA" id="ARBA00001275"/>
    </source>
</evidence>
<evidence type="ECO:0000256" key="10">
    <source>
        <dbReference type="RuleBase" id="RU000587"/>
    </source>
</evidence>
<dbReference type="EC" id="2.4.1.1" evidence="10"/>
<keyword evidence="5 10" id="KW-0328">Glycosyltransferase</keyword>
<gene>
    <name evidence="11" type="ORF">EX30DRAFT_335764</name>
</gene>
<dbReference type="GO" id="GO:0005737">
    <property type="term" value="C:cytoplasm"/>
    <property type="evidence" value="ECO:0007669"/>
    <property type="project" value="TreeGrafter"/>
</dbReference>
<dbReference type="PANTHER" id="PTHR11468:SF3">
    <property type="entry name" value="GLYCOGEN PHOSPHORYLASE, LIVER FORM"/>
    <property type="match status" value="1"/>
</dbReference>
<keyword evidence="4" id="KW-0021">Allosteric enzyme</keyword>
<evidence type="ECO:0000256" key="4">
    <source>
        <dbReference type="ARBA" id="ARBA00022533"/>
    </source>
</evidence>
<proteinExistence type="inferred from homology"/>
<evidence type="ECO:0000256" key="6">
    <source>
        <dbReference type="ARBA" id="ARBA00022679"/>
    </source>
</evidence>
<dbReference type="PANTHER" id="PTHR11468">
    <property type="entry name" value="GLYCOGEN PHOSPHORYLASE"/>
    <property type="match status" value="1"/>
</dbReference>
<dbReference type="InterPro" id="IPR035090">
    <property type="entry name" value="Pyridoxal_P_attach_site"/>
</dbReference>
<dbReference type="InterPro" id="IPR011833">
    <property type="entry name" value="Glycg_phsphrylas"/>
</dbReference>
<dbReference type="Gene3D" id="3.40.50.2000">
    <property type="entry name" value="Glycogen Phosphorylase B"/>
    <property type="match status" value="2"/>
</dbReference>
<evidence type="ECO:0000256" key="2">
    <source>
        <dbReference type="ARBA" id="ARBA00001933"/>
    </source>
</evidence>
<keyword evidence="7 9" id="KW-0663">Pyridoxal phosphate</keyword>
<comment type="similarity">
    <text evidence="3 10">Belongs to the glycogen phosphorylase family.</text>
</comment>
<dbReference type="AlphaFoldDB" id="A0A4V3SHS1"/>
<evidence type="ECO:0000256" key="5">
    <source>
        <dbReference type="ARBA" id="ARBA00022676"/>
    </source>
</evidence>
<name>A0A4V3SHS1_9PEZI</name>
<reference evidence="11 12" key="1">
    <citation type="submission" date="2019-04" db="EMBL/GenBank/DDBJ databases">
        <title>Comparative genomics and transcriptomics to analyze fruiting body development in filamentous ascomycetes.</title>
        <authorList>
            <consortium name="DOE Joint Genome Institute"/>
            <person name="Lutkenhaus R."/>
            <person name="Traeger S."/>
            <person name="Breuer J."/>
            <person name="Kuo A."/>
            <person name="Lipzen A."/>
            <person name="Pangilinan J."/>
            <person name="Dilworth D."/>
            <person name="Sandor L."/>
            <person name="Poggeler S."/>
            <person name="Barry K."/>
            <person name="Grigoriev I.V."/>
            <person name="Nowrousian M."/>
        </authorList>
    </citation>
    <scope>NUCLEOTIDE SEQUENCE [LARGE SCALE GENOMIC DNA]</scope>
    <source>
        <strain evidence="11 12">CBS 389.68</strain>
    </source>
</reference>
<evidence type="ECO:0000256" key="9">
    <source>
        <dbReference type="PIRSR" id="PIRSR000460-1"/>
    </source>
</evidence>
<dbReference type="OrthoDB" id="9215500at2759"/>
<dbReference type="SUPFAM" id="SSF53756">
    <property type="entry name" value="UDP-Glycosyltransferase/glycogen phosphorylase"/>
    <property type="match status" value="1"/>
</dbReference>
<comment type="function">
    <text evidence="10">Allosteric enzyme that catalyzes the rate-limiting step in glycogen catabolism, the phosphorolytic cleavage of glycogen to produce glucose-1-phosphate, and plays a central role in maintaining cellular and organismal glucose homeostasis.</text>
</comment>
<sequence>MSAPPVATVPTVGVVEPHFRPKHRRTHTGFGVREIKAVEASIPEQLRDTWRKLSAAEFAGKEDFQREVVRHIETTLARSLYNCDDGAAYGGAALAVRDQLVIRWNKTQQNQTIRDQKRVYYLSLEFLMGRALDNSILNLDVKDMARDGMGELGFRIEDVISQEHDAALGNGGLGRLAACFLDCLATLNYPAWGYGLRYKYGIFKQEIVDGYQVETPDYWLDFNPWEFPRHDVTVDIMFYGHVNQYTDENGKVVKVWEGGEIVKAVAHDVPIPGYKTNTVNNLRLWASQPASGEFDFQKFNSGDYEGSIRDQQRAETISAVLYPNDNIDAGKELRLKQQYFWVAASLHDIVRRFKKTHRPWSEFSDQVAIQLNDTHPTLAIVELQRILVDVETLHWDEAWDIVTSTFGYTNHTVLPEALEKWPVPLVQHLLPRHLQIIYEINLYFLQQVEKKFPKNREMLRNLSIIEESQPQVIRMAFLAIIGSHKVNGVAELHSDLIKSTIFKDFVAFYGPDKFTNVTNGITPRRWLHQANPKLSDLISSKLGGYEFLKDLSQLENLKKFLNDKEFVKDWMDIKLANKVRLAKYIKETNGIAVNPHALFDIQVKRIHEYKRQQMNIFGVIYRYLQIKEMSLEERKNLVPRAFIFGGKAAPGYWMAKTIIKLINGVGDVVNNDKDIGDLLKVVFLEDYNVSKAEMIIPASDISEHISTAGTEASGTSNMKFVLNGGLIIGTMDGANIEITREIGEENIFLFGNVAENVEDLRHAHRFGKVEMDPKLKKVCDTINSGLFGDANIYAGLLSSLTTGCDYYLVSDDFSSYLTTQDLVDEAFKDKDGWAEKSISSVALMGFFSADRCINEYADMIWNVEPLPEHK</sequence>
<keyword evidence="12" id="KW-1185">Reference proteome</keyword>